<evidence type="ECO:0000313" key="3">
    <source>
        <dbReference type="Proteomes" id="UP001195483"/>
    </source>
</evidence>
<dbReference type="AlphaFoldDB" id="A0AAE0STT5"/>
<protein>
    <submittedName>
        <fullName evidence="2">Uncharacterized protein</fullName>
    </submittedName>
</protein>
<reference evidence="2" key="1">
    <citation type="journal article" date="2021" name="Genome Biol. Evol.">
        <title>A High-Quality Reference Genome for a Parasitic Bivalve with Doubly Uniparental Inheritance (Bivalvia: Unionida).</title>
        <authorList>
            <person name="Smith C.H."/>
        </authorList>
    </citation>
    <scope>NUCLEOTIDE SEQUENCE</scope>
    <source>
        <strain evidence="2">CHS0354</strain>
    </source>
</reference>
<dbReference type="EMBL" id="JAEAOA010001122">
    <property type="protein sequence ID" value="KAK3597520.1"/>
    <property type="molecule type" value="Genomic_DNA"/>
</dbReference>
<organism evidence="2 3">
    <name type="scientific">Potamilus streckersoni</name>
    <dbReference type="NCBI Taxonomy" id="2493646"/>
    <lineage>
        <taxon>Eukaryota</taxon>
        <taxon>Metazoa</taxon>
        <taxon>Spiralia</taxon>
        <taxon>Lophotrochozoa</taxon>
        <taxon>Mollusca</taxon>
        <taxon>Bivalvia</taxon>
        <taxon>Autobranchia</taxon>
        <taxon>Heteroconchia</taxon>
        <taxon>Palaeoheterodonta</taxon>
        <taxon>Unionida</taxon>
        <taxon>Unionoidea</taxon>
        <taxon>Unionidae</taxon>
        <taxon>Ambleminae</taxon>
        <taxon>Lampsilini</taxon>
        <taxon>Potamilus</taxon>
    </lineage>
</organism>
<reference evidence="2" key="3">
    <citation type="submission" date="2023-05" db="EMBL/GenBank/DDBJ databases">
        <authorList>
            <person name="Smith C.H."/>
        </authorList>
    </citation>
    <scope>NUCLEOTIDE SEQUENCE</scope>
    <source>
        <strain evidence="2">CHS0354</strain>
        <tissue evidence="2">Mantle</tissue>
    </source>
</reference>
<proteinExistence type="predicted"/>
<keyword evidence="3" id="KW-1185">Reference proteome</keyword>
<accession>A0AAE0STT5</accession>
<dbReference type="Proteomes" id="UP001195483">
    <property type="component" value="Unassembled WGS sequence"/>
</dbReference>
<evidence type="ECO:0000256" key="1">
    <source>
        <dbReference type="SAM" id="MobiDB-lite"/>
    </source>
</evidence>
<evidence type="ECO:0000313" key="2">
    <source>
        <dbReference type="EMBL" id="KAK3597520.1"/>
    </source>
</evidence>
<gene>
    <name evidence="2" type="ORF">CHS0354_018112</name>
</gene>
<feature type="region of interest" description="Disordered" evidence="1">
    <location>
        <begin position="298"/>
        <end position="348"/>
    </location>
</feature>
<name>A0AAE0STT5_9BIVA</name>
<reference evidence="2" key="2">
    <citation type="journal article" date="2021" name="Genome Biol. Evol.">
        <title>Developing a high-quality reference genome for a parasitic bivalve with doubly uniparental inheritance (Bivalvia: Unionida).</title>
        <authorList>
            <person name="Smith C.H."/>
        </authorList>
    </citation>
    <scope>NUCLEOTIDE SEQUENCE</scope>
    <source>
        <strain evidence="2">CHS0354</strain>
        <tissue evidence="2">Mantle</tissue>
    </source>
</reference>
<comment type="caution">
    <text evidence="2">The sequence shown here is derived from an EMBL/GenBank/DDBJ whole genome shotgun (WGS) entry which is preliminary data.</text>
</comment>
<sequence length="432" mass="50624">MQRHFMESMLELSINNEKCGRQFCPKDDTALRIEKMGYKECREFKASDLNSLSKPNKEESDFINLRNLECDSPNKLPAIITKNDIESHLTQKKKQCSTPKEQRIDKGTNSEVGEDVYFYDTENRDEDTEFGEFEKTEGVFPRELSNNAIRVPVQDEDSETFKRMSVNDLHEERNMPISPISNLAISCFIEDILKGKRRLLDSNVRAHYKVMQRRLRCGSRLETQRKELKRRENNPQLRNSMTKKYNTLLEEYLNLCRQESVILDQIAFIQAEIDVWQKKNRHKQAVVMKSVLLEPGSPQYSSLKAGTKRSNEKDQRKKGLLFPPLPPPKPLMTSMCKGKPNKSLSKRGDKVSIRERFELSNRVKPATFDNMPPTCTFYSFYPMLEPRRQHKRPTPAIRCNSEEKIKHRLQKFQGLLEPEYNIRPEREITLEL</sequence>